<evidence type="ECO:0000313" key="2">
    <source>
        <dbReference type="EMBL" id="CAH2252798.1"/>
    </source>
</evidence>
<proteinExistence type="predicted"/>
<dbReference type="EMBL" id="OW240913">
    <property type="protein sequence ID" value="CAH2252798.1"/>
    <property type="molecule type" value="Genomic_DNA"/>
</dbReference>
<dbReference type="Gene3D" id="3.30.70.1820">
    <property type="entry name" value="L1 transposable element, RRM domain"/>
    <property type="match status" value="1"/>
</dbReference>
<sequence>MRAMMAELSTTIQATITTQLKSLVTDLHREIQELGQRKAHVESKMDEYAIVHNSLADKLQELDGVLEAQQIKLAYLEESSRKNNLRIRGTPEEVTTAHLPNYLMDLFQALTPEIHPDQLIVDRAHRLAFTSHPCEGTHNKGLQKWGPPRGSVHPITTTEEGLQKLGE</sequence>
<gene>
    <name evidence="2" type="ORF">PECUL_23A043184</name>
</gene>
<reference evidence="2" key="1">
    <citation type="submission" date="2022-03" db="EMBL/GenBank/DDBJ databases">
        <authorList>
            <person name="Alioto T."/>
            <person name="Alioto T."/>
            <person name="Gomez Garrido J."/>
        </authorList>
    </citation>
    <scope>NUCLEOTIDE SEQUENCE</scope>
</reference>
<keyword evidence="3" id="KW-1185">Reference proteome</keyword>
<accession>A0AAD1RFV5</accession>
<dbReference type="AlphaFoldDB" id="A0AAD1RFV5"/>
<dbReference type="Proteomes" id="UP001295444">
    <property type="component" value="Chromosome 02"/>
</dbReference>
<organism evidence="2 3">
    <name type="scientific">Pelobates cultripes</name>
    <name type="common">Western spadefoot toad</name>
    <dbReference type="NCBI Taxonomy" id="61616"/>
    <lineage>
        <taxon>Eukaryota</taxon>
        <taxon>Metazoa</taxon>
        <taxon>Chordata</taxon>
        <taxon>Craniata</taxon>
        <taxon>Vertebrata</taxon>
        <taxon>Euteleostomi</taxon>
        <taxon>Amphibia</taxon>
        <taxon>Batrachia</taxon>
        <taxon>Anura</taxon>
        <taxon>Pelobatoidea</taxon>
        <taxon>Pelobatidae</taxon>
        <taxon>Pelobates</taxon>
    </lineage>
</organism>
<evidence type="ECO:0000256" key="1">
    <source>
        <dbReference type="SAM" id="MobiDB-lite"/>
    </source>
</evidence>
<name>A0AAD1RFV5_PELCU</name>
<evidence type="ECO:0000313" key="3">
    <source>
        <dbReference type="Proteomes" id="UP001295444"/>
    </source>
</evidence>
<protein>
    <submittedName>
        <fullName evidence="2">Uncharacterized protein</fullName>
    </submittedName>
</protein>
<feature type="region of interest" description="Disordered" evidence="1">
    <location>
        <begin position="138"/>
        <end position="167"/>
    </location>
</feature>